<proteinExistence type="predicted"/>
<organism evidence="1">
    <name type="scientific">Leptolyngbya boryana CZ1</name>
    <dbReference type="NCBI Taxonomy" id="3060204"/>
    <lineage>
        <taxon>Bacteria</taxon>
        <taxon>Bacillati</taxon>
        <taxon>Cyanobacteriota</taxon>
        <taxon>Cyanophyceae</taxon>
        <taxon>Leptolyngbyales</taxon>
        <taxon>Leptolyngbyaceae</taxon>
        <taxon>Leptolyngbya group</taxon>
        <taxon>Leptolyngbya</taxon>
    </lineage>
</organism>
<dbReference type="Pfam" id="PF04474">
    <property type="entry name" value="DUF554"/>
    <property type="match status" value="1"/>
</dbReference>
<name>A0AA96X0F4_LEPBY</name>
<accession>A0AA96X0F4</accession>
<protein>
    <submittedName>
        <fullName evidence="1">DUF554 family protein</fullName>
    </submittedName>
</protein>
<evidence type="ECO:0000313" key="1">
    <source>
        <dbReference type="EMBL" id="WNZ49276.1"/>
    </source>
</evidence>
<sequence length="30" mass="3060">MIGSLNNGLSGDNTLLSIKSAMDGLASRSH</sequence>
<reference evidence="1" key="2">
    <citation type="submission" date="2023-07" db="EMBL/GenBank/DDBJ databases">
        <authorList>
            <person name="Bai X.-H."/>
            <person name="Wang H.-H."/>
            <person name="Wang J."/>
            <person name="Ma M.-Y."/>
            <person name="Hu H.-H."/>
            <person name="Song Z.-L."/>
            <person name="Ma H.-G."/>
            <person name="Fan Y."/>
            <person name="Du C.-Y."/>
            <person name="Xu J.-C."/>
        </authorList>
    </citation>
    <scope>NUCLEOTIDE SEQUENCE</scope>
    <source>
        <strain evidence="1">CZ1</strain>
    </source>
</reference>
<reference evidence="1" key="1">
    <citation type="journal article" date="2023" name="Plants (Basel)">
        <title>Genomic Analysis of Leptolyngbya boryana CZ1 Reveals Efficient Carbon Fixation Modules.</title>
        <authorList>
            <person name="Bai X."/>
            <person name="Wang H."/>
            <person name="Cheng W."/>
            <person name="Wang J."/>
            <person name="Ma M."/>
            <person name="Hu H."/>
            <person name="Song Z."/>
            <person name="Ma H."/>
            <person name="Fan Y."/>
            <person name="Du C."/>
            <person name="Xu J."/>
        </authorList>
    </citation>
    <scope>NUCLEOTIDE SEQUENCE</scope>
    <source>
        <strain evidence="1">CZ1</strain>
    </source>
</reference>
<dbReference type="InterPro" id="IPR007563">
    <property type="entry name" value="DUF554"/>
</dbReference>
<gene>
    <name evidence="1" type="ORF">Q2T42_00040</name>
</gene>
<dbReference type="EMBL" id="CP130144">
    <property type="protein sequence ID" value="WNZ49276.1"/>
    <property type="molecule type" value="Genomic_DNA"/>
</dbReference>
<dbReference type="RefSeq" id="WP_316429104.1">
    <property type="nucleotide sequence ID" value="NZ_CP130144.1"/>
</dbReference>
<dbReference type="AlphaFoldDB" id="A0AA96X0F4"/>